<dbReference type="Gene3D" id="3.10.490.10">
    <property type="entry name" value="Gamma-glutamyl cyclotransferase-like"/>
    <property type="match status" value="1"/>
</dbReference>
<keyword evidence="4" id="KW-0378">Hydrolase</keyword>
<evidence type="ECO:0000259" key="2">
    <source>
        <dbReference type="Pfam" id="PF01425"/>
    </source>
</evidence>
<evidence type="ECO:0000313" key="4">
    <source>
        <dbReference type="EMBL" id="WNF01052.1"/>
    </source>
</evidence>
<accession>A0ABY9V8V9</accession>
<name>A0ABY9V8V9_9ACTN</name>
<evidence type="ECO:0000259" key="3">
    <source>
        <dbReference type="Pfam" id="PF21986"/>
    </source>
</evidence>
<reference evidence="4 5" key="1">
    <citation type="submission" date="2023-02" db="EMBL/GenBank/DDBJ databases">
        <title>Streptomyces sp. SCA4-21 with antifungal activity against Fusarium oxysporum f. sp. cubense, Streptomyces sp. SCA2-17 with antifungal activity against Fusarium oxysporum f. sp. cubense.</title>
        <authorList>
            <person name="Qi D."/>
        </authorList>
    </citation>
    <scope>NUCLEOTIDE SEQUENCE [LARGE SCALE GENOMIC DNA]</scope>
    <source>
        <strain evidence="4 5">SCA4-21</strain>
    </source>
</reference>
<keyword evidence="5" id="KW-1185">Reference proteome</keyword>
<proteinExistence type="predicted"/>
<dbReference type="Gene3D" id="1.20.58.1700">
    <property type="match status" value="1"/>
</dbReference>
<dbReference type="InterPro" id="IPR014085">
    <property type="entry name" value="Allophanate_hydrolase"/>
</dbReference>
<dbReference type="InterPro" id="IPR036928">
    <property type="entry name" value="AS_sf"/>
</dbReference>
<dbReference type="EC" id="3.5.1.54" evidence="4"/>
<dbReference type="InterPro" id="IPR000120">
    <property type="entry name" value="Amidase"/>
</dbReference>
<feature type="domain" description="Amidase" evidence="2">
    <location>
        <begin position="10"/>
        <end position="417"/>
    </location>
</feature>
<dbReference type="Pfam" id="PF01425">
    <property type="entry name" value="Amidase"/>
    <property type="match status" value="1"/>
</dbReference>
<dbReference type="Gene3D" id="3.90.1300.10">
    <property type="entry name" value="Amidase signature (AS) domain"/>
    <property type="match status" value="1"/>
</dbReference>
<organism evidence="4 5">
    <name type="scientific">Streptomyces luomodiensis</name>
    <dbReference type="NCBI Taxonomy" id="3026192"/>
    <lineage>
        <taxon>Bacteria</taxon>
        <taxon>Bacillati</taxon>
        <taxon>Actinomycetota</taxon>
        <taxon>Actinomycetes</taxon>
        <taxon>Kitasatosporales</taxon>
        <taxon>Streptomycetaceae</taxon>
        <taxon>Streptomyces</taxon>
    </lineage>
</organism>
<dbReference type="NCBIfam" id="TIGR02713">
    <property type="entry name" value="allophanate_hyd"/>
    <property type="match status" value="1"/>
</dbReference>
<dbReference type="Proteomes" id="UP001305606">
    <property type="component" value="Chromosome"/>
</dbReference>
<dbReference type="RefSeq" id="WP_311039385.1">
    <property type="nucleotide sequence ID" value="NZ_CP117522.1"/>
</dbReference>
<dbReference type="EMBL" id="CP117522">
    <property type="protein sequence ID" value="WNF01052.1"/>
    <property type="molecule type" value="Genomic_DNA"/>
</dbReference>
<dbReference type="InterPro" id="IPR053844">
    <property type="entry name" value="AH_C"/>
</dbReference>
<dbReference type="NCBIfam" id="NF006043">
    <property type="entry name" value="PRK08186.1"/>
    <property type="match status" value="1"/>
</dbReference>
<gene>
    <name evidence="4" type="primary">atzF</name>
    <name evidence="4" type="ORF">PS467_39790</name>
</gene>
<sequence>MNGTSTARVRQALARLAEGERPEAWITLRPEAELLAEAARVDARTAAGEELPLAGQVFAVKDNIDVAGLPTTAGCPGYAYRPRSSAPAVARLTEAGAIALGKTNLDQFATGLVGTRSPYGAVRAAHDPERVSGGSSSGSAVVVALGIVDFALGTDTAGSGRVPAAFQGIVGLKPTLGLVPTEGVVPAARPFDCVTVLAPGLPAAERVAAVMAGHGPGTPSTRDWPADAPLAAPPRPRVAVPDEAGLVAMSPAWRAAFTAATQRLQAAGAELVTVDIAPFLQAAELLYGGGFAAERHAAVGEFIARGTDDLDPSVRRIVQDAGRIPAHRYAADRARLERLTHQAMALLDGCAALLLPTAPEHPTLAEVAADPIGVNNRLGTYTNFVNLMDLSAVAVPAGSVAGGPFGVTVIARAFADRVAADIAALITPAPDGSDAVTGPDTAPVAAWGPPGLPLAVFGAHLSGQPLNPQLTAYGARLAGPVRTAPRYRMAALPGSPPRPGLLRVPDGEEGRSVTGELWALPAAALGRFLAALPEPMTLGRVLLDDGRSVTGFLCESYAVLDAPDITAHGDWRSYLNRERASGANRTRTAPGHVGAVDR</sequence>
<dbReference type="InterPro" id="IPR023631">
    <property type="entry name" value="Amidase_dom"/>
</dbReference>
<dbReference type="GO" id="GO:0004039">
    <property type="term" value="F:allophanate hydrolase activity"/>
    <property type="evidence" value="ECO:0007669"/>
    <property type="project" value="UniProtKB-EC"/>
</dbReference>
<feature type="region of interest" description="Disordered" evidence="1">
    <location>
        <begin position="579"/>
        <end position="598"/>
    </location>
</feature>
<evidence type="ECO:0000313" key="5">
    <source>
        <dbReference type="Proteomes" id="UP001305606"/>
    </source>
</evidence>
<dbReference type="SUPFAM" id="SSF75304">
    <property type="entry name" value="Amidase signature (AS) enzymes"/>
    <property type="match status" value="1"/>
</dbReference>
<protein>
    <submittedName>
        <fullName evidence="4">Allophanate hydrolase</fullName>
        <ecNumber evidence="4">3.5.1.54</ecNumber>
    </submittedName>
</protein>
<dbReference type="Pfam" id="PF21986">
    <property type="entry name" value="AH_C"/>
    <property type="match status" value="1"/>
</dbReference>
<dbReference type="PANTHER" id="PTHR11895">
    <property type="entry name" value="TRANSAMIDASE"/>
    <property type="match status" value="1"/>
</dbReference>
<feature type="domain" description="Allophanate hydrolase C-terminal" evidence="3">
    <location>
        <begin position="453"/>
        <end position="575"/>
    </location>
</feature>
<evidence type="ECO:0000256" key="1">
    <source>
        <dbReference type="SAM" id="MobiDB-lite"/>
    </source>
</evidence>
<dbReference type="PANTHER" id="PTHR11895:SF169">
    <property type="entry name" value="GLUTAMYL-TRNA(GLN) AMIDOTRANSFERASE"/>
    <property type="match status" value="1"/>
</dbReference>